<evidence type="ECO:0000259" key="8">
    <source>
        <dbReference type="PROSITE" id="PS51837"/>
    </source>
</evidence>
<keyword evidence="7" id="KW-0812">Transmembrane</keyword>
<evidence type="ECO:0000256" key="7">
    <source>
        <dbReference type="SAM" id="Phobius"/>
    </source>
</evidence>
<dbReference type="InterPro" id="IPR037519">
    <property type="entry name" value="LITAF_fam"/>
</dbReference>
<dbReference type="PANTHER" id="PTHR23292">
    <property type="entry name" value="LIPOPOLYSACCHARIDE-INDUCED TUMOR NECROSIS FACTOR-ALPHA FACTOR"/>
    <property type="match status" value="1"/>
</dbReference>
<keyword evidence="5 7" id="KW-0472">Membrane</keyword>
<keyword evidence="4" id="KW-0862">Zinc</keyword>
<name>A0A9N9DAC5_9GLOM</name>
<dbReference type="Pfam" id="PF10601">
    <property type="entry name" value="zf-LITAF-like"/>
    <property type="match status" value="1"/>
</dbReference>
<gene>
    <name evidence="9" type="ORF">CPELLU_LOCUS8421</name>
</gene>
<sequence>MTSNTIDASSLPNNNNNSFHININPDNVQQPMPSMQQQYYPPLQYAQSPHPSPASNPSSTSTASPIITTNVNPNINVQVSSSGGYKCQYCNSTNSPEIKYYPGVRSFVAGVLLCCVFPPLFWLPCVSSSFMDETSTCPDCRRKREVQRSWTGYAIILGVVAVGIIITIIIVAVSANA</sequence>
<feature type="transmembrane region" description="Helical" evidence="7">
    <location>
        <begin position="150"/>
        <end position="173"/>
    </location>
</feature>
<dbReference type="OrthoDB" id="5599753at2759"/>
<dbReference type="GO" id="GO:0016020">
    <property type="term" value="C:membrane"/>
    <property type="evidence" value="ECO:0007669"/>
    <property type="project" value="UniProtKB-SubCell"/>
</dbReference>
<evidence type="ECO:0000256" key="3">
    <source>
        <dbReference type="ARBA" id="ARBA00022723"/>
    </source>
</evidence>
<evidence type="ECO:0000256" key="6">
    <source>
        <dbReference type="SAM" id="MobiDB-lite"/>
    </source>
</evidence>
<comment type="caution">
    <text evidence="9">The sequence shown here is derived from an EMBL/GenBank/DDBJ whole genome shotgun (WGS) entry which is preliminary data.</text>
</comment>
<evidence type="ECO:0000256" key="4">
    <source>
        <dbReference type="ARBA" id="ARBA00022833"/>
    </source>
</evidence>
<comment type="similarity">
    <text evidence="2">Belongs to the CDIP1/LITAF family.</text>
</comment>
<proteinExistence type="inferred from homology"/>
<feature type="compositionally biased region" description="Low complexity" evidence="6">
    <location>
        <begin position="13"/>
        <end position="67"/>
    </location>
</feature>
<dbReference type="GO" id="GO:0008270">
    <property type="term" value="F:zinc ion binding"/>
    <property type="evidence" value="ECO:0007669"/>
    <property type="project" value="TreeGrafter"/>
</dbReference>
<accession>A0A9N9DAC5</accession>
<dbReference type="InterPro" id="IPR006629">
    <property type="entry name" value="LITAF"/>
</dbReference>
<feature type="domain" description="LITAF" evidence="8">
    <location>
        <begin position="66"/>
        <end position="149"/>
    </location>
</feature>
<keyword evidence="10" id="KW-1185">Reference proteome</keyword>
<evidence type="ECO:0000313" key="9">
    <source>
        <dbReference type="EMBL" id="CAG8631759.1"/>
    </source>
</evidence>
<organism evidence="9 10">
    <name type="scientific">Cetraspora pellucida</name>
    <dbReference type="NCBI Taxonomy" id="1433469"/>
    <lineage>
        <taxon>Eukaryota</taxon>
        <taxon>Fungi</taxon>
        <taxon>Fungi incertae sedis</taxon>
        <taxon>Mucoromycota</taxon>
        <taxon>Glomeromycotina</taxon>
        <taxon>Glomeromycetes</taxon>
        <taxon>Diversisporales</taxon>
        <taxon>Gigasporaceae</taxon>
        <taxon>Cetraspora</taxon>
    </lineage>
</organism>
<dbReference type="EMBL" id="CAJVQA010005984">
    <property type="protein sequence ID" value="CAG8631759.1"/>
    <property type="molecule type" value="Genomic_DNA"/>
</dbReference>
<evidence type="ECO:0000256" key="5">
    <source>
        <dbReference type="ARBA" id="ARBA00023136"/>
    </source>
</evidence>
<protein>
    <submittedName>
        <fullName evidence="9">19182_t:CDS:1</fullName>
    </submittedName>
</protein>
<dbReference type="AlphaFoldDB" id="A0A9N9DAC5"/>
<feature type="transmembrane region" description="Helical" evidence="7">
    <location>
        <begin position="107"/>
        <end position="130"/>
    </location>
</feature>
<evidence type="ECO:0000256" key="1">
    <source>
        <dbReference type="ARBA" id="ARBA00004170"/>
    </source>
</evidence>
<feature type="non-terminal residue" evidence="9">
    <location>
        <position position="1"/>
    </location>
</feature>
<feature type="compositionally biased region" description="Polar residues" evidence="6">
    <location>
        <begin position="1"/>
        <end position="12"/>
    </location>
</feature>
<evidence type="ECO:0000313" key="10">
    <source>
        <dbReference type="Proteomes" id="UP000789759"/>
    </source>
</evidence>
<feature type="region of interest" description="Disordered" evidence="6">
    <location>
        <begin position="1"/>
        <end position="67"/>
    </location>
</feature>
<dbReference type="PROSITE" id="PS51837">
    <property type="entry name" value="LITAF"/>
    <property type="match status" value="1"/>
</dbReference>
<dbReference type="Proteomes" id="UP000789759">
    <property type="component" value="Unassembled WGS sequence"/>
</dbReference>
<dbReference type="PANTHER" id="PTHR23292:SF6">
    <property type="entry name" value="FI16602P1-RELATED"/>
    <property type="match status" value="1"/>
</dbReference>
<reference evidence="9" key="1">
    <citation type="submission" date="2021-06" db="EMBL/GenBank/DDBJ databases">
        <authorList>
            <person name="Kallberg Y."/>
            <person name="Tangrot J."/>
            <person name="Rosling A."/>
        </authorList>
    </citation>
    <scope>NUCLEOTIDE SEQUENCE</scope>
    <source>
        <strain evidence="9">FL966</strain>
    </source>
</reference>
<keyword evidence="3" id="KW-0479">Metal-binding</keyword>
<dbReference type="SMART" id="SM00714">
    <property type="entry name" value="LITAF"/>
    <property type="match status" value="1"/>
</dbReference>
<keyword evidence="7" id="KW-1133">Transmembrane helix</keyword>
<evidence type="ECO:0000256" key="2">
    <source>
        <dbReference type="ARBA" id="ARBA00005975"/>
    </source>
</evidence>
<comment type="subcellular location">
    <subcellularLocation>
        <location evidence="1">Membrane</location>
        <topology evidence="1">Peripheral membrane protein</topology>
    </subcellularLocation>
</comment>